<evidence type="ECO:0000313" key="2">
    <source>
        <dbReference type="Proteomes" id="UP000037511"/>
    </source>
</evidence>
<reference evidence="1 2" key="1">
    <citation type="submission" date="2015-07" db="EMBL/GenBank/DDBJ databases">
        <title>Draft genome of Achromobacter spanius.</title>
        <authorList>
            <person name="Wang X."/>
        </authorList>
    </citation>
    <scope>NUCLEOTIDE SEQUENCE [LARGE SCALE GENOMIC DNA]</scope>
    <source>
        <strain evidence="1 2">CGMCC9173</strain>
    </source>
</reference>
<comment type="caution">
    <text evidence="1">The sequence shown here is derived from an EMBL/GenBank/DDBJ whole genome shotgun (WGS) entry which is preliminary data.</text>
</comment>
<name>A0AAW3I9W6_9BURK</name>
<gene>
    <name evidence="1" type="ORF">AFM18_01980</name>
</gene>
<dbReference type="Proteomes" id="UP000037511">
    <property type="component" value="Unassembled WGS sequence"/>
</dbReference>
<dbReference type="AlphaFoldDB" id="A0AAW3I9W6"/>
<proteinExistence type="predicted"/>
<evidence type="ECO:0000313" key="1">
    <source>
        <dbReference type="EMBL" id="KNE29133.1"/>
    </source>
</evidence>
<organism evidence="1 2">
    <name type="scientific">Achromobacter spanius</name>
    <dbReference type="NCBI Taxonomy" id="217203"/>
    <lineage>
        <taxon>Bacteria</taxon>
        <taxon>Pseudomonadati</taxon>
        <taxon>Pseudomonadota</taxon>
        <taxon>Betaproteobacteria</taxon>
        <taxon>Burkholderiales</taxon>
        <taxon>Alcaligenaceae</taxon>
        <taxon>Achromobacter</taxon>
    </lineage>
</organism>
<sequence>MRLFQPPAEANALFFFLGSHPRWRIGVSATDTLSVLTIAVALVSRLQWLTGGPGLAGRF</sequence>
<accession>A0AAW3I9W6</accession>
<protein>
    <submittedName>
        <fullName evidence="1">Uncharacterized protein</fullName>
    </submittedName>
</protein>
<dbReference type="EMBL" id="LGVG01000002">
    <property type="protein sequence ID" value="KNE29133.1"/>
    <property type="molecule type" value="Genomic_DNA"/>
</dbReference>